<dbReference type="GO" id="GO:0016866">
    <property type="term" value="F:intramolecular transferase activity"/>
    <property type="evidence" value="ECO:0007669"/>
    <property type="project" value="InterPro"/>
</dbReference>
<evidence type="ECO:0000259" key="6">
    <source>
        <dbReference type="Pfam" id="PF13243"/>
    </source>
</evidence>
<keyword evidence="9" id="KW-1185">Reference proteome</keyword>
<keyword evidence="2" id="KW-0677">Repeat</keyword>
<name>A0A9P0AJ17_BEMTA</name>
<keyword evidence="3 4" id="KW-0413">Isomerase</keyword>
<dbReference type="GO" id="GO:0005811">
    <property type="term" value="C:lipid droplet"/>
    <property type="evidence" value="ECO:0007669"/>
    <property type="project" value="InterPro"/>
</dbReference>
<dbReference type="InterPro" id="IPR032697">
    <property type="entry name" value="SQ_cyclase_N"/>
</dbReference>
<dbReference type="PANTHER" id="PTHR11764">
    <property type="entry name" value="TERPENE CYCLASE/MUTASE FAMILY MEMBER"/>
    <property type="match status" value="1"/>
</dbReference>
<dbReference type="Pfam" id="PF13249">
    <property type="entry name" value="SQHop_cyclase_N"/>
    <property type="match status" value="1"/>
</dbReference>
<dbReference type="EMBL" id="OU963868">
    <property type="protein sequence ID" value="CAH0393904.1"/>
    <property type="molecule type" value="Genomic_DNA"/>
</dbReference>
<dbReference type="InterPro" id="IPR018333">
    <property type="entry name" value="Squalene_cyclase"/>
</dbReference>
<dbReference type="EC" id="5.4.99.-" evidence="4"/>
<dbReference type="Gene3D" id="1.50.10.20">
    <property type="match status" value="2"/>
</dbReference>
<feature type="domain" description="Squalene cyclase C-terminal" evidence="6">
    <location>
        <begin position="448"/>
        <end position="673"/>
    </location>
</feature>
<dbReference type="Pfam" id="PF13243">
    <property type="entry name" value="SQHop_cyclase_C"/>
    <property type="match status" value="1"/>
</dbReference>
<dbReference type="AlphaFoldDB" id="A0A9P0AJ17"/>
<protein>
    <recommendedName>
        <fullName evidence="4">Terpene cyclase/mutase family member</fullName>
        <ecNumber evidence="4">5.4.99.-</ecNumber>
    </recommendedName>
</protein>
<dbReference type="NCBIfam" id="TIGR01787">
    <property type="entry name" value="squalene_cyclas"/>
    <property type="match status" value="1"/>
</dbReference>
<evidence type="ECO:0000313" key="8">
    <source>
        <dbReference type="EMBL" id="CAH0393904.1"/>
    </source>
</evidence>
<dbReference type="GO" id="GO:0016104">
    <property type="term" value="P:triterpenoid biosynthetic process"/>
    <property type="evidence" value="ECO:0007669"/>
    <property type="project" value="InterPro"/>
</dbReference>
<evidence type="ECO:0000256" key="4">
    <source>
        <dbReference type="RuleBase" id="RU362003"/>
    </source>
</evidence>
<evidence type="ECO:0000259" key="7">
    <source>
        <dbReference type="Pfam" id="PF13249"/>
    </source>
</evidence>
<feature type="region of interest" description="Disordered" evidence="5">
    <location>
        <begin position="93"/>
        <end position="138"/>
    </location>
</feature>
<dbReference type="InterPro" id="IPR008930">
    <property type="entry name" value="Terpenoid_cyclase/PrenylTrfase"/>
</dbReference>
<dbReference type="SUPFAM" id="SSF48239">
    <property type="entry name" value="Terpenoid cyclases/Protein prenyltransferases"/>
    <property type="match status" value="1"/>
</dbReference>
<evidence type="ECO:0000256" key="2">
    <source>
        <dbReference type="ARBA" id="ARBA00022737"/>
    </source>
</evidence>
<gene>
    <name evidence="8" type="ORF">BEMITA_LOCUS12258</name>
</gene>
<dbReference type="Proteomes" id="UP001152759">
    <property type="component" value="Chromosome 7"/>
</dbReference>
<organism evidence="8 9">
    <name type="scientific">Bemisia tabaci</name>
    <name type="common">Sweetpotato whitefly</name>
    <name type="synonym">Aleurodes tabaci</name>
    <dbReference type="NCBI Taxonomy" id="7038"/>
    <lineage>
        <taxon>Eukaryota</taxon>
        <taxon>Metazoa</taxon>
        <taxon>Ecdysozoa</taxon>
        <taxon>Arthropoda</taxon>
        <taxon>Hexapoda</taxon>
        <taxon>Insecta</taxon>
        <taxon>Pterygota</taxon>
        <taxon>Neoptera</taxon>
        <taxon>Paraneoptera</taxon>
        <taxon>Hemiptera</taxon>
        <taxon>Sternorrhyncha</taxon>
        <taxon>Aleyrodoidea</taxon>
        <taxon>Aleyrodidae</taxon>
        <taxon>Aleyrodinae</taxon>
        <taxon>Bemisia</taxon>
    </lineage>
</organism>
<proteinExistence type="inferred from homology"/>
<evidence type="ECO:0000256" key="5">
    <source>
        <dbReference type="SAM" id="MobiDB-lite"/>
    </source>
</evidence>
<accession>A0A9P0AJ17</accession>
<evidence type="ECO:0000256" key="1">
    <source>
        <dbReference type="ARBA" id="ARBA00009755"/>
    </source>
</evidence>
<feature type="domain" description="Squalene cyclase N-terminal" evidence="7">
    <location>
        <begin position="148"/>
        <end position="435"/>
    </location>
</feature>
<comment type="similarity">
    <text evidence="1 4">Belongs to the terpene cyclase/mutase family.</text>
</comment>
<evidence type="ECO:0000313" key="9">
    <source>
        <dbReference type="Proteomes" id="UP001152759"/>
    </source>
</evidence>
<evidence type="ECO:0000256" key="3">
    <source>
        <dbReference type="ARBA" id="ARBA00023235"/>
    </source>
</evidence>
<dbReference type="SUPFAM" id="SSF81853">
    <property type="entry name" value="Family 10 polysaccharide lyase"/>
    <property type="match status" value="1"/>
</dbReference>
<sequence>MISSSIPRAQLNLGDVICEKKDATHALNLKFVDFLYPVVKSKRRTMPVECAIIDKTPNVAFLNTDTSPVEDISTPVEDTTSPVKDITTPVEDITSPVEDTTSPVEDTTSPVEYTTSPVEDTTPPVEDITSPVEDTTSPSDLEAMDIRIKQATNAILAAQREDGHWCYEYEADAMYPADYIFMVRFLGETPDIELEQRMGRYLRGIQLPDGGWPHFKKGPTSVNASVLAYLALKMIGDSPDAEHMVRARKAILAAGGAETANVFARIRLCWVGILPWEALPILPVEMILLPKWFVFHLSKVACWARTIIVPLSVLQAKRAHPRQLHGVRIDELFHTPPEKVGLLPQAPHQNTLWFSLFRSVNTVLHQIEPRLSPKLRQRAIDKAVEWVEEHVRPGEGLFAASFNSVNALLMFDALGYPATHPPRVALRNFIESLLFFREDEAYLQICASPTWDTALVAHTLLETRDLHAEKAALRGLEWLRRRQILDVAGDWAVKKPNLLPGGWPFQYGNKSYPDLDDTAMVLMAMHRADPAAFAEAIQRGRDWVVGMQTANGGWASYEVDNTDLWLKQVPFSDQGFLIDPPTADVTGRCLCMLGQSGELPETSEVSRRGLAFVLKEQEPDGKWWGQWGVNYTHGTWFGLSALNSMGVSHEDPRVRRAVEWLVSVQNGDGGWGRIRLVTSGSVMWGRPAARPKPRGRFWGLWQGARSTILRWGVVLSGCSGRSATMASGRMIPRTSVAPRDFRS</sequence>
<feature type="compositionally biased region" description="Polar residues" evidence="5">
    <location>
        <begin position="97"/>
        <end position="119"/>
    </location>
</feature>
<dbReference type="PANTHER" id="PTHR11764:SF20">
    <property type="entry name" value="LANOSTEROL SYNTHASE"/>
    <property type="match status" value="1"/>
</dbReference>
<dbReference type="SFLD" id="SFLDG01016">
    <property type="entry name" value="Prenyltransferase_Like_2"/>
    <property type="match status" value="1"/>
</dbReference>
<dbReference type="InterPro" id="IPR006400">
    <property type="entry name" value="Hopene-cyclase"/>
</dbReference>
<dbReference type="InterPro" id="IPR032696">
    <property type="entry name" value="SQ_cyclase_C"/>
</dbReference>
<reference evidence="8" key="1">
    <citation type="submission" date="2021-12" db="EMBL/GenBank/DDBJ databases">
        <authorList>
            <person name="King R."/>
        </authorList>
    </citation>
    <scope>NUCLEOTIDE SEQUENCE</scope>
</reference>
<dbReference type="NCBIfam" id="TIGR01507">
    <property type="entry name" value="hopene_cyclase"/>
    <property type="match status" value="1"/>
</dbReference>